<organism evidence="1">
    <name type="scientific">marine metagenome</name>
    <dbReference type="NCBI Taxonomy" id="408172"/>
    <lineage>
        <taxon>unclassified sequences</taxon>
        <taxon>metagenomes</taxon>
        <taxon>ecological metagenomes</taxon>
    </lineage>
</organism>
<accession>A0A382XU96</accession>
<evidence type="ECO:0008006" key="2">
    <source>
        <dbReference type="Google" id="ProtNLM"/>
    </source>
</evidence>
<dbReference type="AlphaFoldDB" id="A0A382XU96"/>
<proteinExistence type="predicted"/>
<dbReference type="InterPro" id="IPR029063">
    <property type="entry name" value="SAM-dependent_MTases_sf"/>
</dbReference>
<feature type="non-terminal residue" evidence="1">
    <location>
        <position position="1"/>
    </location>
</feature>
<dbReference type="Gene3D" id="3.40.50.150">
    <property type="entry name" value="Vaccinia Virus protein VP39"/>
    <property type="match status" value="1"/>
</dbReference>
<protein>
    <recommendedName>
        <fullName evidence="2">Methyltransferase type 11 domain-containing protein</fullName>
    </recommendedName>
</protein>
<reference evidence="1" key="1">
    <citation type="submission" date="2018-05" db="EMBL/GenBank/DDBJ databases">
        <authorList>
            <person name="Lanie J.A."/>
            <person name="Ng W.-L."/>
            <person name="Kazmierczak K.M."/>
            <person name="Andrzejewski T.M."/>
            <person name="Davidsen T.M."/>
            <person name="Wayne K.J."/>
            <person name="Tettelin H."/>
            <person name="Glass J.I."/>
            <person name="Rusch D."/>
            <person name="Podicherti R."/>
            <person name="Tsui H.-C.T."/>
            <person name="Winkler M.E."/>
        </authorList>
    </citation>
    <scope>NUCLEOTIDE SEQUENCE</scope>
</reference>
<dbReference type="EMBL" id="UINC01170153">
    <property type="protein sequence ID" value="SVD74061.1"/>
    <property type="molecule type" value="Genomic_DNA"/>
</dbReference>
<sequence length="115" mass="13308">NRLLAADGFLLIAVPNINAPERKTLNIHWAPFDAPRHLYHFDLKALKNLCEKYNFTILRKYSLFQDTPYNILLSIGKINIFQILKATLLIIRSLFQTLLRGPNHSSSFLVICKKK</sequence>
<dbReference type="SUPFAM" id="SSF53335">
    <property type="entry name" value="S-adenosyl-L-methionine-dependent methyltransferases"/>
    <property type="match status" value="1"/>
</dbReference>
<evidence type="ECO:0000313" key="1">
    <source>
        <dbReference type="EMBL" id="SVD74061.1"/>
    </source>
</evidence>
<name>A0A382XU96_9ZZZZ</name>
<gene>
    <name evidence="1" type="ORF">METZ01_LOCUS426915</name>
</gene>